<dbReference type="PRINTS" id="PR00344">
    <property type="entry name" value="BCTRLSENSOR"/>
</dbReference>
<dbReference type="FunFam" id="3.30.565.10:FF:000037">
    <property type="entry name" value="Hybrid sensor histidine kinase/response regulator"/>
    <property type="match status" value="1"/>
</dbReference>
<comment type="subcellular location">
    <subcellularLocation>
        <location evidence="2">Cell membrane</location>
    </subcellularLocation>
</comment>
<keyword evidence="5" id="KW-0597">Phosphoprotein</keyword>
<dbReference type="InterPro" id="IPR036097">
    <property type="entry name" value="HisK_dim/P_sf"/>
</dbReference>
<dbReference type="SUPFAM" id="SSF47384">
    <property type="entry name" value="Homodimeric domain of signal transducing histidine kinase"/>
    <property type="match status" value="1"/>
</dbReference>
<dbReference type="AlphaFoldDB" id="E4KMX3"/>
<keyword evidence="6" id="KW-0808">Transferase</keyword>
<keyword evidence="12" id="KW-0812">Transmembrane</keyword>
<keyword evidence="4" id="KW-1003">Cell membrane</keyword>
<dbReference type="Pfam" id="PF00512">
    <property type="entry name" value="HisKA"/>
    <property type="match status" value="1"/>
</dbReference>
<keyword evidence="12" id="KW-1133">Transmembrane helix</keyword>
<dbReference type="InterPro" id="IPR036890">
    <property type="entry name" value="HATPase_C_sf"/>
</dbReference>
<dbReference type="SUPFAM" id="SSF55785">
    <property type="entry name" value="PYP-like sensor domain (PAS domain)"/>
    <property type="match status" value="1"/>
</dbReference>
<reference evidence="14 15" key="1">
    <citation type="submission" date="2010-10" db="EMBL/GenBank/DDBJ databases">
        <authorList>
            <person name="Durkin A.S."/>
            <person name="Madupu R."/>
            <person name="Torralba M."/>
            <person name="Gillis M."/>
            <person name="Methe B."/>
            <person name="Sutton G."/>
            <person name="Nelson K.E."/>
        </authorList>
    </citation>
    <scope>NUCLEOTIDE SEQUENCE [LARGE SCALE GENOMIC DNA]</scope>
    <source>
        <strain evidence="14 15">ACS-139-V-Col8</strain>
    </source>
</reference>
<dbReference type="PANTHER" id="PTHR45453">
    <property type="entry name" value="PHOSPHATE REGULON SENSOR PROTEIN PHOR"/>
    <property type="match status" value="1"/>
</dbReference>
<keyword evidence="10" id="KW-0902">Two-component regulatory system</keyword>
<evidence type="ECO:0000256" key="2">
    <source>
        <dbReference type="ARBA" id="ARBA00004236"/>
    </source>
</evidence>
<dbReference type="OrthoDB" id="9813151at2"/>
<evidence type="ECO:0000256" key="9">
    <source>
        <dbReference type="ARBA" id="ARBA00022840"/>
    </source>
</evidence>
<dbReference type="SMART" id="SM00388">
    <property type="entry name" value="HisKA"/>
    <property type="match status" value="1"/>
</dbReference>
<dbReference type="Pfam" id="PF13596">
    <property type="entry name" value="PAS_10"/>
    <property type="match status" value="1"/>
</dbReference>
<dbReference type="eggNOG" id="COG5002">
    <property type="taxonomic scope" value="Bacteria"/>
</dbReference>
<dbReference type="GO" id="GO:0005524">
    <property type="term" value="F:ATP binding"/>
    <property type="evidence" value="ECO:0007669"/>
    <property type="project" value="UniProtKB-KW"/>
</dbReference>
<evidence type="ECO:0000256" key="12">
    <source>
        <dbReference type="SAM" id="Phobius"/>
    </source>
</evidence>
<dbReference type="GO" id="GO:0016036">
    <property type="term" value="P:cellular response to phosphate starvation"/>
    <property type="evidence" value="ECO:0007669"/>
    <property type="project" value="TreeGrafter"/>
</dbReference>
<dbReference type="NCBIfam" id="NF046044">
    <property type="entry name" value="PnpS"/>
    <property type="match status" value="1"/>
</dbReference>
<evidence type="ECO:0000313" key="14">
    <source>
        <dbReference type="EMBL" id="EFR31702.1"/>
    </source>
</evidence>
<dbReference type="GO" id="GO:0005886">
    <property type="term" value="C:plasma membrane"/>
    <property type="evidence" value="ECO:0007669"/>
    <property type="project" value="UniProtKB-SubCell"/>
</dbReference>
<dbReference type="SUPFAM" id="SSF55874">
    <property type="entry name" value="ATPase domain of HSP90 chaperone/DNA topoisomerase II/histidine kinase"/>
    <property type="match status" value="1"/>
</dbReference>
<dbReference type="SMART" id="SM00387">
    <property type="entry name" value="HATPase_c"/>
    <property type="match status" value="1"/>
</dbReference>
<evidence type="ECO:0000256" key="11">
    <source>
        <dbReference type="ARBA" id="ARBA00023136"/>
    </source>
</evidence>
<sequence length="575" mass="65628">MPQKSNRFLKWLFNRSLFFLLLALITVSLGLDRVLDAAIINQLDRATPYLRQVQMVDSKDFMDNLETINGIEPVEQTLDSDTRIIAVSGPQLFKNLPISLKMLSQEIRKAPSRTGKINGLYFQRVEAIDQESPAYYLVYEPSYFKSTQAIFNRVKIASLLAIILVFLLGRLALYGTVTKPIREMSQQLRHIVDSDYRYYKVTANFTSLADLNDSAEDLVTQLRHQYRNLEDSERRLSILLNHLNLGVLLIDDRDRIELNNPESLKLLDLSAPIVGLPFETIIRSVRLVELIRAVQKDEQAKQEEIEFYYPDYRVIDVNIIPYQRERSGHIAHSSLVLLYDVTRNRKLETIRTEFVANASHELRTPVTAIKGFAETLLDGALSDPDMTKQFVEIIAKESNRLEVIIHDILELSRVEKNSEPWETQLLDLVATGKAVLQLFKQASQQKNIRMNFSSNIDQLMIDSNKHRLEQIMINLIDNAINYSDFGGEILLAVEKVKQGALIQVSDKGIGIPEADQSRIFERFYRVDKDRSRNSGGTGLGLSIVNNLVRIMEGNIQVTSVEGQGTTFKIFIPINN</sequence>
<evidence type="ECO:0000256" key="10">
    <source>
        <dbReference type="ARBA" id="ARBA00023012"/>
    </source>
</evidence>
<keyword evidence="8 14" id="KW-0418">Kinase</keyword>
<dbReference type="STRING" id="908337.HMPREF9257_0186"/>
<dbReference type="FunFam" id="1.10.287.130:FF:000008">
    <property type="entry name" value="Two-component sensor histidine kinase"/>
    <property type="match status" value="1"/>
</dbReference>
<dbReference type="Proteomes" id="UP000005990">
    <property type="component" value="Unassembled WGS sequence"/>
</dbReference>
<accession>E4KMX3</accession>
<dbReference type="Pfam" id="PF02518">
    <property type="entry name" value="HATPase_c"/>
    <property type="match status" value="1"/>
</dbReference>
<organism evidence="14 15">
    <name type="scientific">Eremococcus coleocola ACS-139-V-Col8</name>
    <dbReference type="NCBI Taxonomy" id="908337"/>
    <lineage>
        <taxon>Bacteria</taxon>
        <taxon>Bacillati</taxon>
        <taxon>Bacillota</taxon>
        <taxon>Bacilli</taxon>
        <taxon>Lactobacillales</taxon>
        <taxon>Aerococcaceae</taxon>
        <taxon>Eremococcus</taxon>
    </lineage>
</organism>
<dbReference type="EMBL" id="AENN01000006">
    <property type="protein sequence ID" value="EFR31702.1"/>
    <property type="molecule type" value="Genomic_DNA"/>
</dbReference>
<dbReference type="InterPro" id="IPR003594">
    <property type="entry name" value="HATPase_dom"/>
</dbReference>
<dbReference type="CDD" id="cd00082">
    <property type="entry name" value="HisKA"/>
    <property type="match status" value="1"/>
</dbReference>
<dbReference type="GO" id="GO:0000155">
    <property type="term" value="F:phosphorelay sensor kinase activity"/>
    <property type="evidence" value="ECO:0007669"/>
    <property type="project" value="InterPro"/>
</dbReference>
<name>E4KMX3_9LACT</name>
<evidence type="ECO:0000256" key="4">
    <source>
        <dbReference type="ARBA" id="ARBA00022475"/>
    </source>
</evidence>
<keyword evidence="11 12" id="KW-0472">Membrane</keyword>
<dbReference type="CDD" id="cd00075">
    <property type="entry name" value="HATPase"/>
    <property type="match status" value="1"/>
</dbReference>
<protein>
    <recommendedName>
        <fullName evidence="3">histidine kinase</fullName>
        <ecNumber evidence="3">2.7.13.3</ecNumber>
    </recommendedName>
</protein>
<evidence type="ECO:0000256" key="8">
    <source>
        <dbReference type="ARBA" id="ARBA00022777"/>
    </source>
</evidence>
<evidence type="ECO:0000256" key="7">
    <source>
        <dbReference type="ARBA" id="ARBA00022741"/>
    </source>
</evidence>
<feature type="transmembrane region" description="Helical" evidence="12">
    <location>
        <begin position="156"/>
        <end position="177"/>
    </location>
</feature>
<comment type="caution">
    <text evidence="14">The sequence shown here is derived from an EMBL/GenBank/DDBJ whole genome shotgun (WGS) entry which is preliminary data.</text>
</comment>
<dbReference type="PROSITE" id="PS50109">
    <property type="entry name" value="HIS_KIN"/>
    <property type="match status" value="1"/>
</dbReference>
<dbReference type="InterPro" id="IPR035965">
    <property type="entry name" value="PAS-like_dom_sf"/>
</dbReference>
<evidence type="ECO:0000256" key="5">
    <source>
        <dbReference type="ARBA" id="ARBA00022553"/>
    </source>
</evidence>
<gene>
    <name evidence="14" type="ORF">HMPREF9257_0186</name>
</gene>
<proteinExistence type="predicted"/>
<keyword evidence="9" id="KW-0067">ATP-binding</keyword>
<dbReference type="Gene3D" id="1.10.287.130">
    <property type="match status" value="1"/>
</dbReference>
<evidence type="ECO:0000313" key="15">
    <source>
        <dbReference type="Proteomes" id="UP000005990"/>
    </source>
</evidence>
<evidence type="ECO:0000259" key="13">
    <source>
        <dbReference type="PROSITE" id="PS50109"/>
    </source>
</evidence>
<dbReference type="PANTHER" id="PTHR45453:SF1">
    <property type="entry name" value="PHOSPHATE REGULON SENSOR PROTEIN PHOR"/>
    <property type="match status" value="1"/>
</dbReference>
<dbReference type="InterPro" id="IPR050351">
    <property type="entry name" value="BphY/WalK/GraS-like"/>
</dbReference>
<dbReference type="Gene3D" id="3.30.565.10">
    <property type="entry name" value="Histidine kinase-like ATPase, C-terminal domain"/>
    <property type="match status" value="1"/>
</dbReference>
<dbReference type="Gene3D" id="3.30.450.20">
    <property type="entry name" value="PAS domain"/>
    <property type="match status" value="1"/>
</dbReference>
<keyword evidence="15" id="KW-1185">Reference proteome</keyword>
<dbReference type="GO" id="GO:0004721">
    <property type="term" value="F:phosphoprotein phosphatase activity"/>
    <property type="evidence" value="ECO:0007669"/>
    <property type="project" value="TreeGrafter"/>
</dbReference>
<evidence type="ECO:0000256" key="6">
    <source>
        <dbReference type="ARBA" id="ARBA00022679"/>
    </source>
</evidence>
<dbReference type="InterPro" id="IPR005467">
    <property type="entry name" value="His_kinase_dom"/>
</dbReference>
<feature type="domain" description="Histidine kinase" evidence="13">
    <location>
        <begin position="357"/>
        <end position="575"/>
    </location>
</feature>
<dbReference type="InterPro" id="IPR003661">
    <property type="entry name" value="HisK_dim/P_dom"/>
</dbReference>
<dbReference type="EC" id="2.7.13.3" evidence="3"/>
<evidence type="ECO:0000256" key="3">
    <source>
        <dbReference type="ARBA" id="ARBA00012438"/>
    </source>
</evidence>
<dbReference type="RefSeq" id="WP_006417834.1">
    <property type="nucleotide sequence ID" value="NZ_AENN01000006.1"/>
</dbReference>
<evidence type="ECO:0000256" key="1">
    <source>
        <dbReference type="ARBA" id="ARBA00000085"/>
    </source>
</evidence>
<keyword evidence="7" id="KW-0547">Nucleotide-binding</keyword>
<comment type="catalytic activity">
    <reaction evidence="1">
        <text>ATP + protein L-histidine = ADP + protein N-phospho-L-histidine.</text>
        <dbReference type="EC" id="2.7.13.3"/>
    </reaction>
</comment>
<dbReference type="InterPro" id="IPR004358">
    <property type="entry name" value="Sig_transdc_His_kin-like_C"/>
</dbReference>